<dbReference type="Proteomes" id="UP000010121">
    <property type="component" value="Unassembled WGS sequence"/>
</dbReference>
<dbReference type="STRING" id="371731.Rsw2DRAFT_0403"/>
<evidence type="ECO:0000313" key="2">
    <source>
        <dbReference type="Proteomes" id="UP000010121"/>
    </source>
</evidence>
<sequence>MQNADTLAVRALEGVLDRMHRQILAGALDDLSGLTGEIEEHHARLTGLTDSAALERLRAKAARNATCLQAAARGLRAARRRISDIHAARAGLVTYDGRGKRNDVNLGDGSLTQRF</sequence>
<protein>
    <recommendedName>
        <fullName evidence="3">FlgN family protein</fullName>
    </recommendedName>
</protein>
<gene>
    <name evidence="1" type="ORF">Rsw2DRAFT_0403</name>
</gene>
<dbReference type="RefSeq" id="WP_008027531.1">
    <property type="nucleotide sequence ID" value="NZ_ACYY01000002.1"/>
</dbReference>
<name>C8RX75_9RHOB</name>
<keyword evidence="2" id="KW-1185">Reference proteome</keyword>
<organism evidence="1 2">
    <name type="scientific">Rhodobacter ferrooxidans</name>
    <dbReference type="NCBI Taxonomy" id="371731"/>
    <lineage>
        <taxon>Bacteria</taxon>
        <taxon>Pseudomonadati</taxon>
        <taxon>Pseudomonadota</taxon>
        <taxon>Alphaproteobacteria</taxon>
        <taxon>Rhodobacterales</taxon>
        <taxon>Rhodobacter group</taxon>
        <taxon>Rhodobacter</taxon>
    </lineage>
</organism>
<accession>C8RX75</accession>
<dbReference type="EMBL" id="ACYY01000002">
    <property type="protein sequence ID" value="EEW26600.1"/>
    <property type="molecule type" value="Genomic_DNA"/>
</dbReference>
<dbReference type="eggNOG" id="ENOG5031BJ6">
    <property type="taxonomic scope" value="Bacteria"/>
</dbReference>
<proteinExistence type="predicted"/>
<dbReference type="AlphaFoldDB" id="C8RX75"/>
<evidence type="ECO:0008006" key="3">
    <source>
        <dbReference type="Google" id="ProtNLM"/>
    </source>
</evidence>
<reference evidence="1 2" key="1">
    <citation type="submission" date="2009-08" db="EMBL/GenBank/DDBJ databases">
        <title>The draft genome of Rhodobacter sp. SW2.</title>
        <authorList>
            <consortium name="US DOE Joint Genome Institute (JGI-PGF)"/>
            <person name="Lucas S."/>
            <person name="Copeland A."/>
            <person name="Lapidus A."/>
            <person name="Glavina del Rio T."/>
            <person name="Tice H."/>
            <person name="Bruce D."/>
            <person name="Goodwin L."/>
            <person name="Pitluck S."/>
            <person name="Larimer F."/>
            <person name="Land M.L."/>
            <person name="Hauser L."/>
            <person name="Emerson D."/>
        </authorList>
    </citation>
    <scope>NUCLEOTIDE SEQUENCE [LARGE SCALE GENOMIC DNA]</scope>
    <source>
        <strain evidence="1 2">SW2</strain>
    </source>
</reference>
<evidence type="ECO:0000313" key="1">
    <source>
        <dbReference type="EMBL" id="EEW26600.1"/>
    </source>
</evidence>
<comment type="caution">
    <text evidence="1">The sequence shown here is derived from an EMBL/GenBank/DDBJ whole genome shotgun (WGS) entry which is preliminary data.</text>
</comment>